<organism evidence="1 2">
    <name type="scientific">Saccharopolyspora aridisoli</name>
    <dbReference type="NCBI Taxonomy" id="2530385"/>
    <lineage>
        <taxon>Bacteria</taxon>
        <taxon>Bacillati</taxon>
        <taxon>Actinomycetota</taxon>
        <taxon>Actinomycetes</taxon>
        <taxon>Pseudonocardiales</taxon>
        <taxon>Pseudonocardiaceae</taxon>
        <taxon>Saccharopolyspora</taxon>
    </lineage>
</organism>
<dbReference type="EMBL" id="SMKV01000012">
    <property type="protein sequence ID" value="TDC92836.1"/>
    <property type="molecule type" value="Genomic_DNA"/>
</dbReference>
<gene>
    <name evidence="1" type="ORF">E1161_12115</name>
</gene>
<sequence length="78" mass="8412">MTAGLLLSAAPAHAAEDPDTAVQRMFEIAAAESGLPATLLMAEGPNNHVVVSGAEQYVRTSYNRRWVHVERRDINPVA</sequence>
<accession>A0A4R4UR86</accession>
<keyword evidence="2" id="KW-1185">Reference proteome</keyword>
<evidence type="ECO:0000313" key="2">
    <source>
        <dbReference type="Proteomes" id="UP000294744"/>
    </source>
</evidence>
<dbReference type="Proteomes" id="UP000294744">
    <property type="component" value="Unassembled WGS sequence"/>
</dbReference>
<proteinExistence type="predicted"/>
<evidence type="ECO:0000313" key="1">
    <source>
        <dbReference type="EMBL" id="TDC92836.1"/>
    </source>
</evidence>
<dbReference type="AlphaFoldDB" id="A0A4R4UR86"/>
<dbReference type="RefSeq" id="WP_132622710.1">
    <property type="nucleotide sequence ID" value="NZ_SMKV01000012.1"/>
</dbReference>
<comment type="caution">
    <text evidence="1">The sequence shown here is derived from an EMBL/GenBank/DDBJ whole genome shotgun (WGS) entry which is preliminary data.</text>
</comment>
<protein>
    <submittedName>
        <fullName evidence="1">Uncharacterized protein</fullName>
    </submittedName>
</protein>
<name>A0A4R4UR86_9PSEU</name>
<reference evidence="1 2" key="1">
    <citation type="submission" date="2019-03" db="EMBL/GenBank/DDBJ databases">
        <title>Draft genome sequences of novel Actinobacteria.</title>
        <authorList>
            <person name="Sahin N."/>
            <person name="Ay H."/>
            <person name="Saygin H."/>
        </authorList>
    </citation>
    <scope>NUCLEOTIDE SEQUENCE [LARGE SCALE GENOMIC DNA]</scope>
    <source>
        <strain evidence="1 2">16K404</strain>
    </source>
</reference>
<dbReference type="OrthoDB" id="66275at2"/>